<sequence>MKASLQGLSEELILEIFDQLLSLCFHSSRKHSARNFLNLCRCCRQFYRLGLPMAYFSFFEFDRGGTHSNIARFLCKILEVPSLGGYVKYVTINAEDIHDDMILLDITQVASWDPENLSRLRSAVDEAAQSPQDALDWYRSIEEGSWDAWATLLLSRLPNLEVLHTTQFGNLMDKDDRPWLLKFLNHAAELQQQSSKSTLALPNLTEVSMYQEGEDGGIRTSEATALLQLDSVKTFSASNYWLHDDVLYWSGVRKPQFSATSLDISNACERALPHQRNFYSRFPLLERFHYNEHLWSISPSLVSDLMQGLSGVTSTLLDFSLWMDNSDCKESRDVEKFSIGSLAKFEKLKTVKVMSWSLTGSALDPNTFLPPANFMMRALPQSLEYLTLVDVTEEEVPSIEALIRNKTTYTPHLKELNLYWSILKYPDNKTRSLSETLYKHPGFTREEACELWQDCIAKGVKMLVTSCAPPN</sequence>
<dbReference type="Proteomes" id="UP000696280">
    <property type="component" value="Unassembled WGS sequence"/>
</dbReference>
<dbReference type="EMBL" id="CAJVRL010000081">
    <property type="protein sequence ID" value="CAG8957870.1"/>
    <property type="molecule type" value="Genomic_DNA"/>
</dbReference>
<dbReference type="AlphaFoldDB" id="A0A9N9L528"/>
<evidence type="ECO:0000313" key="3">
    <source>
        <dbReference type="Proteomes" id="UP000696280"/>
    </source>
</evidence>
<name>A0A9N9L528_9HELO</name>
<proteinExistence type="predicted"/>
<dbReference type="OrthoDB" id="4191831at2759"/>
<evidence type="ECO:0000259" key="1">
    <source>
        <dbReference type="Pfam" id="PF24969"/>
    </source>
</evidence>
<comment type="caution">
    <text evidence="2">The sequence shown here is derived from an EMBL/GenBank/DDBJ whole genome shotgun (WGS) entry which is preliminary data.</text>
</comment>
<protein>
    <recommendedName>
        <fullName evidence="1">Leucine-rich repeat domain-containing protein</fullName>
    </recommendedName>
</protein>
<keyword evidence="3" id="KW-1185">Reference proteome</keyword>
<organism evidence="2 3">
    <name type="scientific">Hymenoscyphus fraxineus</name>
    <dbReference type="NCBI Taxonomy" id="746836"/>
    <lineage>
        <taxon>Eukaryota</taxon>
        <taxon>Fungi</taxon>
        <taxon>Dikarya</taxon>
        <taxon>Ascomycota</taxon>
        <taxon>Pezizomycotina</taxon>
        <taxon>Leotiomycetes</taxon>
        <taxon>Helotiales</taxon>
        <taxon>Helotiaceae</taxon>
        <taxon>Hymenoscyphus</taxon>
    </lineage>
</organism>
<evidence type="ECO:0000313" key="2">
    <source>
        <dbReference type="EMBL" id="CAG8957870.1"/>
    </source>
</evidence>
<reference evidence="2" key="1">
    <citation type="submission" date="2021-07" db="EMBL/GenBank/DDBJ databases">
        <authorList>
            <person name="Durling M."/>
        </authorList>
    </citation>
    <scope>NUCLEOTIDE SEQUENCE</scope>
</reference>
<dbReference type="InterPro" id="IPR056867">
    <property type="entry name" value="LRR_15"/>
</dbReference>
<gene>
    <name evidence="2" type="ORF">HYFRA_00000210</name>
</gene>
<accession>A0A9N9L528</accession>
<feature type="domain" description="Leucine-rich repeat" evidence="1">
    <location>
        <begin position="120"/>
        <end position="418"/>
    </location>
</feature>
<dbReference type="Pfam" id="PF24969">
    <property type="entry name" value="LRR_15"/>
    <property type="match status" value="1"/>
</dbReference>